<evidence type="ECO:0000313" key="1">
    <source>
        <dbReference type="EMBL" id="KAF2463927.1"/>
    </source>
</evidence>
<sequence length="304" mass="34897">MKKMVEVGFDASRRLEDQMRLFHLALISSYHHIGDIIDPIQDGSGTIDTSIYAKALKLWPALGRQNQLRMSTRIKTKVATPKCVPMPEMKPRKITATCVSAMLEQVITLLLLSHILGIDLTVTEKGLFQNTRFVRRHRFAAPMRGIILQSWDLTTERISTDCAILPVKLHCPIIIQYTIRYYSLRDAQTRLDTRTIRQPLRCVHTPLLKEWVGNAFPSTHARYYIKRISRAPEFTPLILYGVLGGVEFNSITIMTFEDDAHAMRFQAKYAEPEVNARMMEDENKYMAKKTIKCFGLGDPRITKL</sequence>
<evidence type="ECO:0000313" key="2">
    <source>
        <dbReference type="Proteomes" id="UP000799755"/>
    </source>
</evidence>
<comment type="caution">
    <text evidence="1">The sequence shown here is derived from an EMBL/GenBank/DDBJ whole genome shotgun (WGS) entry which is preliminary data.</text>
</comment>
<keyword evidence="2" id="KW-1185">Reference proteome</keyword>
<name>A0ACB6QCT4_9PLEO</name>
<proteinExistence type="predicted"/>
<dbReference type="Proteomes" id="UP000799755">
    <property type="component" value="Unassembled WGS sequence"/>
</dbReference>
<accession>A0ACB6QCT4</accession>
<gene>
    <name evidence="1" type="ORF">BDR25DRAFT_362360</name>
</gene>
<dbReference type="EMBL" id="MU003544">
    <property type="protein sequence ID" value="KAF2463927.1"/>
    <property type="molecule type" value="Genomic_DNA"/>
</dbReference>
<reference evidence="1" key="1">
    <citation type="journal article" date="2020" name="Stud. Mycol.">
        <title>101 Dothideomycetes genomes: a test case for predicting lifestyles and emergence of pathogens.</title>
        <authorList>
            <person name="Haridas S."/>
            <person name="Albert R."/>
            <person name="Binder M."/>
            <person name="Bloem J."/>
            <person name="Labutti K."/>
            <person name="Salamov A."/>
            <person name="Andreopoulos B."/>
            <person name="Baker S."/>
            <person name="Barry K."/>
            <person name="Bills G."/>
            <person name="Bluhm B."/>
            <person name="Cannon C."/>
            <person name="Castanera R."/>
            <person name="Culley D."/>
            <person name="Daum C."/>
            <person name="Ezra D."/>
            <person name="Gonzalez J."/>
            <person name="Henrissat B."/>
            <person name="Kuo A."/>
            <person name="Liang C."/>
            <person name="Lipzen A."/>
            <person name="Lutzoni F."/>
            <person name="Magnuson J."/>
            <person name="Mondo S."/>
            <person name="Nolan M."/>
            <person name="Ohm R."/>
            <person name="Pangilinan J."/>
            <person name="Park H.-J."/>
            <person name="Ramirez L."/>
            <person name="Alfaro M."/>
            <person name="Sun H."/>
            <person name="Tritt A."/>
            <person name="Yoshinaga Y."/>
            <person name="Zwiers L.-H."/>
            <person name="Turgeon B."/>
            <person name="Goodwin S."/>
            <person name="Spatafora J."/>
            <person name="Crous P."/>
            <person name="Grigoriev I."/>
        </authorList>
    </citation>
    <scope>NUCLEOTIDE SEQUENCE</scope>
    <source>
        <strain evidence="1">ATCC 200398</strain>
    </source>
</reference>
<protein>
    <submittedName>
        <fullName evidence="1">Uncharacterized protein</fullName>
    </submittedName>
</protein>
<organism evidence="1 2">
    <name type="scientific">Lindgomyces ingoldianus</name>
    <dbReference type="NCBI Taxonomy" id="673940"/>
    <lineage>
        <taxon>Eukaryota</taxon>
        <taxon>Fungi</taxon>
        <taxon>Dikarya</taxon>
        <taxon>Ascomycota</taxon>
        <taxon>Pezizomycotina</taxon>
        <taxon>Dothideomycetes</taxon>
        <taxon>Pleosporomycetidae</taxon>
        <taxon>Pleosporales</taxon>
        <taxon>Lindgomycetaceae</taxon>
        <taxon>Lindgomyces</taxon>
    </lineage>
</organism>